<evidence type="ECO:0000256" key="1">
    <source>
        <dbReference type="ARBA" id="ARBA00007469"/>
    </source>
</evidence>
<proteinExistence type="inferred from homology"/>
<organism evidence="8 9">
    <name type="scientific">Dipteronia dyeriana</name>
    <dbReference type="NCBI Taxonomy" id="168575"/>
    <lineage>
        <taxon>Eukaryota</taxon>
        <taxon>Viridiplantae</taxon>
        <taxon>Streptophyta</taxon>
        <taxon>Embryophyta</taxon>
        <taxon>Tracheophyta</taxon>
        <taxon>Spermatophyta</taxon>
        <taxon>Magnoliopsida</taxon>
        <taxon>eudicotyledons</taxon>
        <taxon>Gunneridae</taxon>
        <taxon>Pentapetalae</taxon>
        <taxon>rosids</taxon>
        <taxon>malvids</taxon>
        <taxon>Sapindales</taxon>
        <taxon>Sapindaceae</taxon>
        <taxon>Hippocastanoideae</taxon>
        <taxon>Acereae</taxon>
        <taxon>Dipteronia</taxon>
    </lineage>
</organism>
<protein>
    <submittedName>
        <fullName evidence="8">Uncharacterized protein</fullName>
    </submittedName>
</protein>
<keyword evidence="5" id="KW-0456">Lyase</keyword>
<reference evidence="8" key="1">
    <citation type="journal article" date="2023" name="Plant J.">
        <title>Genome sequences and population genomics provide insights into the demographic history, inbreeding, and mutation load of two 'living fossil' tree species of Dipteronia.</title>
        <authorList>
            <person name="Feng Y."/>
            <person name="Comes H.P."/>
            <person name="Chen J."/>
            <person name="Zhu S."/>
            <person name="Lu R."/>
            <person name="Zhang X."/>
            <person name="Li P."/>
            <person name="Qiu J."/>
            <person name="Olsen K.M."/>
            <person name="Qiu Y."/>
        </authorList>
    </citation>
    <scope>NUCLEOTIDE SEQUENCE</scope>
    <source>
        <strain evidence="8">KIB01</strain>
    </source>
</reference>
<dbReference type="GO" id="GO:0033897">
    <property type="term" value="F:ribonuclease T2 activity"/>
    <property type="evidence" value="ECO:0007669"/>
    <property type="project" value="InterPro"/>
</dbReference>
<dbReference type="Gene3D" id="3.90.730.10">
    <property type="entry name" value="Ribonuclease T2-like"/>
    <property type="match status" value="1"/>
</dbReference>
<keyword evidence="3" id="KW-0255">Endonuclease</keyword>
<dbReference type="InterPro" id="IPR036430">
    <property type="entry name" value="RNase_T2-like_sf"/>
</dbReference>
<dbReference type="PANTHER" id="PTHR11240">
    <property type="entry name" value="RIBONUCLEASE T2"/>
    <property type="match status" value="1"/>
</dbReference>
<name>A0AAD9XT01_9ROSI</name>
<keyword evidence="4" id="KW-0378">Hydrolase</keyword>
<evidence type="ECO:0000256" key="7">
    <source>
        <dbReference type="SAM" id="SignalP"/>
    </source>
</evidence>
<evidence type="ECO:0000256" key="5">
    <source>
        <dbReference type="ARBA" id="ARBA00023239"/>
    </source>
</evidence>
<dbReference type="AlphaFoldDB" id="A0AAD9XT01"/>
<comment type="similarity">
    <text evidence="1 6">Belongs to the RNase T2 family.</text>
</comment>
<dbReference type="GO" id="GO:0005576">
    <property type="term" value="C:extracellular region"/>
    <property type="evidence" value="ECO:0007669"/>
    <property type="project" value="TreeGrafter"/>
</dbReference>
<evidence type="ECO:0000256" key="4">
    <source>
        <dbReference type="ARBA" id="ARBA00022801"/>
    </source>
</evidence>
<feature type="signal peptide" evidence="7">
    <location>
        <begin position="1"/>
        <end position="21"/>
    </location>
</feature>
<sequence length="194" mass="22013">MLRFALLLVVLLFIVVTNIISLPLSSPPSPSPPPPAPNRMDHYRFVQSWPPGYCFKKPCKKPAMITEQFIIHGLWPVNKAGRSLKGDPKAASVDIKDIQSDPALYNAMNKNWPSLNFDNFFFWSYEWKKHGSADPAFNNKPLPYFETTITVKNLQGGDLLTSLMNNKIKPGISTSKNKTRMPWNQALGYKEVLY</sequence>
<evidence type="ECO:0000313" key="8">
    <source>
        <dbReference type="EMBL" id="KAK2664553.1"/>
    </source>
</evidence>
<evidence type="ECO:0000313" key="9">
    <source>
        <dbReference type="Proteomes" id="UP001280121"/>
    </source>
</evidence>
<dbReference type="GO" id="GO:0003723">
    <property type="term" value="F:RNA binding"/>
    <property type="evidence" value="ECO:0007669"/>
    <property type="project" value="InterPro"/>
</dbReference>
<accession>A0AAD9XT01</accession>
<comment type="caution">
    <text evidence="8">The sequence shown here is derived from an EMBL/GenBank/DDBJ whole genome shotgun (WGS) entry which is preliminary data.</text>
</comment>
<dbReference type="GO" id="GO:0016787">
    <property type="term" value="F:hydrolase activity"/>
    <property type="evidence" value="ECO:0007669"/>
    <property type="project" value="UniProtKB-KW"/>
</dbReference>
<keyword evidence="9" id="KW-1185">Reference proteome</keyword>
<evidence type="ECO:0000256" key="2">
    <source>
        <dbReference type="ARBA" id="ARBA00022722"/>
    </source>
</evidence>
<keyword evidence="2" id="KW-0540">Nuclease</keyword>
<gene>
    <name evidence="8" type="ORF">Ddye_003127</name>
</gene>
<dbReference type="Pfam" id="PF00445">
    <property type="entry name" value="Ribonuclease_T2"/>
    <property type="match status" value="1"/>
</dbReference>
<dbReference type="SUPFAM" id="SSF55895">
    <property type="entry name" value="Ribonuclease Rh-like"/>
    <property type="match status" value="1"/>
</dbReference>
<dbReference type="InterPro" id="IPR001568">
    <property type="entry name" value="RNase_T2-like"/>
</dbReference>
<evidence type="ECO:0000256" key="6">
    <source>
        <dbReference type="RuleBase" id="RU004328"/>
    </source>
</evidence>
<dbReference type="GO" id="GO:0006401">
    <property type="term" value="P:RNA catabolic process"/>
    <property type="evidence" value="ECO:0007669"/>
    <property type="project" value="TreeGrafter"/>
</dbReference>
<dbReference type="Proteomes" id="UP001280121">
    <property type="component" value="Unassembled WGS sequence"/>
</dbReference>
<evidence type="ECO:0000256" key="3">
    <source>
        <dbReference type="ARBA" id="ARBA00022759"/>
    </source>
</evidence>
<keyword evidence="7" id="KW-0732">Signal</keyword>
<dbReference type="PROSITE" id="PS00530">
    <property type="entry name" value="RNASE_T2_1"/>
    <property type="match status" value="1"/>
</dbReference>
<feature type="chain" id="PRO_5042062385" evidence="7">
    <location>
        <begin position="22"/>
        <end position="194"/>
    </location>
</feature>
<dbReference type="PANTHER" id="PTHR11240:SF75">
    <property type="entry name" value="RIBONUCLEASE 3"/>
    <property type="match status" value="1"/>
</dbReference>
<dbReference type="EMBL" id="JANJYI010000001">
    <property type="protein sequence ID" value="KAK2664553.1"/>
    <property type="molecule type" value="Genomic_DNA"/>
</dbReference>
<dbReference type="InterPro" id="IPR018188">
    <property type="entry name" value="RNase_T2_His_AS_1"/>
</dbReference>